<evidence type="ECO:0000256" key="5">
    <source>
        <dbReference type="PIRSR" id="PIRSR606710-2"/>
    </source>
</evidence>
<proteinExistence type="inferred from homology"/>
<feature type="chain" id="PRO_5040303435" evidence="7">
    <location>
        <begin position="22"/>
        <end position="368"/>
    </location>
</feature>
<name>A0A9P4UK61_9PEZI</name>
<dbReference type="OrthoDB" id="3879658at2759"/>
<keyword evidence="7" id="KW-0732">Signal</keyword>
<evidence type="ECO:0000313" key="8">
    <source>
        <dbReference type="EMBL" id="KAF2718707.1"/>
    </source>
</evidence>
<dbReference type="PANTHER" id="PTHR42812">
    <property type="entry name" value="BETA-XYLOSIDASE"/>
    <property type="match status" value="1"/>
</dbReference>
<feature type="site" description="Important for catalytic activity, responsible for pKa modulation of the active site Glu and correct orientation of both the proton donor and substrate" evidence="5">
    <location>
        <position position="176"/>
    </location>
</feature>
<feature type="active site" description="Proton donor" evidence="4">
    <location>
        <position position="272"/>
    </location>
</feature>
<evidence type="ECO:0000256" key="4">
    <source>
        <dbReference type="PIRSR" id="PIRSR606710-1"/>
    </source>
</evidence>
<evidence type="ECO:0000256" key="1">
    <source>
        <dbReference type="ARBA" id="ARBA00009865"/>
    </source>
</evidence>
<evidence type="ECO:0000256" key="7">
    <source>
        <dbReference type="SAM" id="SignalP"/>
    </source>
</evidence>
<protein>
    <submittedName>
        <fullName evidence="8">Glycoside hydrolase family 43 protein</fullName>
    </submittedName>
</protein>
<dbReference type="SUPFAM" id="SSF75005">
    <property type="entry name" value="Arabinanase/levansucrase/invertase"/>
    <property type="match status" value="1"/>
</dbReference>
<dbReference type="PANTHER" id="PTHR42812:SF5">
    <property type="entry name" value="ENDO-ARABINASE"/>
    <property type="match status" value="1"/>
</dbReference>
<comment type="caution">
    <text evidence="8">The sequence shown here is derived from an EMBL/GenBank/DDBJ whole genome shotgun (WGS) entry which is preliminary data.</text>
</comment>
<evidence type="ECO:0000256" key="6">
    <source>
        <dbReference type="RuleBase" id="RU361187"/>
    </source>
</evidence>
<feature type="signal peptide" evidence="7">
    <location>
        <begin position="1"/>
        <end position="21"/>
    </location>
</feature>
<organism evidence="8 9">
    <name type="scientific">Polychaeton citri CBS 116435</name>
    <dbReference type="NCBI Taxonomy" id="1314669"/>
    <lineage>
        <taxon>Eukaryota</taxon>
        <taxon>Fungi</taxon>
        <taxon>Dikarya</taxon>
        <taxon>Ascomycota</taxon>
        <taxon>Pezizomycotina</taxon>
        <taxon>Dothideomycetes</taxon>
        <taxon>Dothideomycetidae</taxon>
        <taxon>Capnodiales</taxon>
        <taxon>Capnodiaceae</taxon>
        <taxon>Polychaeton</taxon>
    </lineage>
</organism>
<dbReference type="GO" id="GO:0005975">
    <property type="term" value="P:carbohydrate metabolic process"/>
    <property type="evidence" value="ECO:0007669"/>
    <property type="project" value="InterPro"/>
</dbReference>
<dbReference type="AlphaFoldDB" id="A0A9P4UK61"/>
<keyword evidence="3 6" id="KW-0326">Glycosidase</keyword>
<evidence type="ECO:0000313" key="9">
    <source>
        <dbReference type="Proteomes" id="UP000799441"/>
    </source>
</evidence>
<comment type="similarity">
    <text evidence="1 6">Belongs to the glycosyl hydrolase 43 family.</text>
</comment>
<dbReference type="EMBL" id="MU003821">
    <property type="protein sequence ID" value="KAF2718707.1"/>
    <property type="molecule type" value="Genomic_DNA"/>
</dbReference>
<gene>
    <name evidence="8" type="ORF">K431DRAFT_127226</name>
</gene>
<keyword evidence="2 6" id="KW-0378">Hydrolase</keyword>
<evidence type="ECO:0000256" key="2">
    <source>
        <dbReference type="ARBA" id="ARBA00022801"/>
    </source>
</evidence>
<dbReference type="InterPro" id="IPR023296">
    <property type="entry name" value="Glyco_hydro_beta-prop_sf"/>
</dbReference>
<dbReference type="Proteomes" id="UP000799441">
    <property type="component" value="Unassembled WGS sequence"/>
</dbReference>
<accession>A0A9P4UK61</accession>
<dbReference type="CDD" id="cd08999">
    <property type="entry name" value="GH43_ABN-like"/>
    <property type="match status" value="1"/>
</dbReference>
<reference evidence="8" key="1">
    <citation type="journal article" date="2020" name="Stud. Mycol.">
        <title>101 Dothideomycetes genomes: a test case for predicting lifestyles and emergence of pathogens.</title>
        <authorList>
            <person name="Haridas S."/>
            <person name="Albert R."/>
            <person name="Binder M."/>
            <person name="Bloem J."/>
            <person name="Labutti K."/>
            <person name="Salamov A."/>
            <person name="Andreopoulos B."/>
            <person name="Baker S."/>
            <person name="Barry K."/>
            <person name="Bills G."/>
            <person name="Bluhm B."/>
            <person name="Cannon C."/>
            <person name="Castanera R."/>
            <person name="Culley D."/>
            <person name="Daum C."/>
            <person name="Ezra D."/>
            <person name="Gonzalez J."/>
            <person name="Henrissat B."/>
            <person name="Kuo A."/>
            <person name="Liang C."/>
            <person name="Lipzen A."/>
            <person name="Lutzoni F."/>
            <person name="Magnuson J."/>
            <person name="Mondo S."/>
            <person name="Nolan M."/>
            <person name="Ohm R."/>
            <person name="Pangilinan J."/>
            <person name="Park H.-J."/>
            <person name="Ramirez L."/>
            <person name="Alfaro M."/>
            <person name="Sun H."/>
            <person name="Tritt A."/>
            <person name="Yoshinaga Y."/>
            <person name="Zwiers L.-H."/>
            <person name="Turgeon B."/>
            <person name="Goodwin S."/>
            <person name="Spatafora J."/>
            <person name="Crous P."/>
            <person name="Grigoriev I."/>
        </authorList>
    </citation>
    <scope>NUCLEOTIDE SEQUENCE</scope>
    <source>
        <strain evidence="8">CBS 116435</strain>
    </source>
</reference>
<dbReference type="Pfam" id="PF04616">
    <property type="entry name" value="Glyco_hydro_43"/>
    <property type="match status" value="1"/>
</dbReference>
<evidence type="ECO:0000256" key="3">
    <source>
        <dbReference type="ARBA" id="ARBA00023295"/>
    </source>
</evidence>
<keyword evidence="9" id="KW-1185">Reference proteome</keyword>
<dbReference type="Gene3D" id="2.115.10.20">
    <property type="entry name" value="Glycosyl hydrolase domain, family 43"/>
    <property type="match status" value="1"/>
</dbReference>
<dbReference type="GO" id="GO:0004553">
    <property type="term" value="F:hydrolase activity, hydrolyzing O-glycosyl compounds"/>
    <property type="evidence" value="ECO:0007669"/>
    <property type="project" value="InterPro"/>
</dbReference>
<sequence length="368" mass="38165">MHALSLVAALASASSWLTAAALPITSSPPASSKSTLITKREAGPAIGGANFPDPCILKVGSTWYSFATRTIGSNVHIPVASSTDFTNWQTVSDGNGQHDALPNLPSWVDADSPNTWAPDVNHLDDGTFVMYYAATSKSNTAQHCIGAAKSDSILGPYTPVGDGPFVCPSSQGGAIDASGYNDNGKRYVAYKVDGNSQGHGGACGNDGWWHPPLYMKEDHGSTKLTRVGNQTVAPYVPTPIILQPVASDGVTFDGGATQLLDNNGASDTGIVEAPSLGHSGNTYVLFFSSGCFVDGSYTVNYATSSSITGPYTRASRPLYKTGDRGLTAPGGADLDHDGQHLVFHANSGNGRALYTTTVDVSGGNVKEA</sequence>
<dbReference type="InterPro" id="IPR006710">
    <property type="entry name" value="Glyco_hydro_43"/>
</dbReference>
<feature type="active site" description="Proton acceptor" evidence="4">
    <location>
        <position position="53"/>
    </location>
</feature>
<dbReference type="InterPro" id="IPR051795">
    <property type="entry name" value="Glycosyl_Hydrlase_43"/>
</dbReference>